<evidence type="ECO:0000256" key="6">
    <source>
        <dbReference type="ARBA" id="ARBA00022869"/>
    </source>
</evidence>
<evidence type="ECO:0000256" key="8">
    <source>
        <dbReference type="ARBA" id="ARBA00023180"/>
    </source>
</evidence>
<dbReference type="Pfam" id="PF00055">
    <property type="entry name" value="Laminin_N"/>
    <property type="match status" value="1"/>
</dbReference>
<keyword evidence="3" id="KW-0272">Extracellular matrix</keyword>
<keyword evidence="9" id="KW-0424">Laminin EGF-like domain</keyword>
<dbReference type="FunFam" id="2.10.25.10:FF:000069">
    <property type="entry name" value="Laminin subunit alpha 1"/>
    <property type="match status" value="1"/>
</dbReference>
<dbReference type="InterPro" id="IPR008979">
    <property type="entry name" value="Galactose-bd-like_sf"/>
</dbReference>
<dbReference type="PROSITE" id="PS51117">
    <property type="entry name" value="LAMININ_NTER"/>
    <property type="match status" value="1"/>
</dbReference>
<dbReference type="GO" id="GO:0005201">
    <property type="term" value="F:extracellular matrix structural constituent"/>
    <property type="evidence" value="ECO:0007669"/>
    <property type="project" value="TreeGrafter"/>
</dbReference>
<keyword evidence="12" id="KW-1185">Reference proteome</keyword>
<keyword evidence="7" id="KW-1015">Disulfide bond</keyword>
<name>A0A8X6XPH4_9ARAC</name>
<dbReference type="SUPFAM" id="SSF49785">
    <property type="entry name" value="Galactose-binding domain-like"/>
    <property type="match status" value="1"/>
</dbReference>
<evidence type="ECO:0000256" key="9">
    <source>
        <dbReference type="ARBA" id="ARBA00023292"/>
    </source>
</evidence>
<dbReference type="PANTHER" id="PTHR10574:SF436">
    <property type="entry name" value="LAMININ SUBUNIT ALPHA-2"/>
    <property type="match status" value="1"/>
</dbReference>
<dbReference type="SMART" id="SM00136">
    <property type="entry name" value="LamNT"/>
    <property type="match status" value="1"/>
</dbReference>
<dbReference type="InterPro" id="IPR050440">
    <property type="entry name" value="Laminin/Netrin_ECM"/>
</dbReference>
<dbReference type="GO" id="GO:0009888">
    <property type="term" value="P:tissue development"/>
    <property type="evidence" value="ECO:0007669"/>
    <property type="project" value="TreeGrafter"/>
</dbReference>
<evidence type="ECO:0000256" key="7">
    <source>
        <dbReference type="ARBA" id="ARBA00023157"/>
    </source>
</evidence>
<dbReference type="Proteomes" id="UP000886998">
    <property type="component" value="Unassembled WGS sequence"/>
</dbReference>
<evidence type="ECO:0000256" key="1">
    <source>
        <dbReference type="ARBA" id="ARBA00004302"/>
    </source>
</evidence>
<evidence type="ECO:0000259" key="10">
    <source>
        <dbReference type="PROSITE" id="PS51117"/>
    </source>
</evidence>
<evidence type="ECO:0000313" key="12">
    <source>
        <dbReference type="Proteomes" id="UP000886998"/>
    </source>
</evidence>
<comment type="caution">
    <text evidence="11">The sequence shown here is derived from an EMBL/GenBank/DDBJ whole genome shotgun (WGS) entry which is preliminary data.</text>
</comment>
<dbReference type="InterPro" id="IPR002049">
    <property type="entry name" value="LE_dom"/>
</dbReference>
<keyword evidence="4" id="KW-0732">Signal</keyword>
<dbReference type="CDD" id="cd00055">
    <property type="entry name" value="EGF_Lam"/>
    <property type="match status" value="2"/>
</dbReference>
<evidence type="ECO:0000256" key="5">
    <source>
        <dbReference type="ARBA" id="ARBA00022737"/>
    </source>
</evidence>
<dbReference type="GO" id="GO:0005604">
    <property type="term" value="C:basement membrane"/>
    <property type="evidence" value="ECO:0007669"/>
    <property type="project" value="UniProtKB-SubCell"/>
</dbReference>
<keyword evidence="5" id="KW-0677">Repeat</keyword>
<keyword evidence="6" id="KW-0084">Basement membrane</keyword>
<dbReference type="Gene3D" id="2.60.120.260">
    <property type="entry name" value="Galactose-binding domain-like"/>
    <property type="match status" value="1"/>
</dbReference>
<dbReference type="PANTHER" id="PTHR10574">
    <property type="entry name" value="NETRIN/LAMININ-RELATED"/>
    <property type="match status" value="1"/>
</dbReference>
<dbReference type="AlphaFoldDB" id="A0A8X6XPH4"/>
<reference evidence="11" key="1">
    <citation type="submission" date="2020-08" db="EMBL/GenBank/DDBJ databases">
        <title>Multicomponent nature underlies the extraordinary mechanical properties of spider dragline silk.</title>
        <authorList>
            <person name="Kono N."/>
            <person name="Nakamura H."/>
            <person name="Mori M."/>
            <person name="Yoshida Y."/>
            <person name="Ohtoshi R."/>
            <person name="Malay A.D."/>
            <person name="Moran D.A.P."/>
            <person name="Tomita M."/>
            <person name="Numata K."/>
            <person name="Arakawa K."/>
        </authorList>
    </citation>
    <scope>NUCLEOTIDE SEQUENCE</scope>
</reference>
<evidence type="ECO:0000256" key="2">
    <source>
        <dbReference type="ARBA" id="ARBA00022525"/>
    </source>
</evidence>
<comment type="subcellular location">
    <subcellularLocation>
        <location evidence="1">Secreted</location>
        <location evidence="1">Extracellular space</location>
        <location evidence="1">Extracellular matrix</location>
        <location evidence="1">Basement membrane</location>
    </subcellularLocation>
</comment>
<dbReference type="PROSITE" id="PS01248">
    <property type="entry name" value="EGF_LAM_1"/>
    <property type="match status" value="1"/>
</dbReference>
<proteinExistence type="predicted"/>
<feature type="domain" description="Laminin N-terminal" evidence="10">
    <location>
        <begin position="3"/>
        <end position="257"/>
    </location>
</feature>
<keyword evidence="8" id="KW-0325">Glycoprotein</keyword>
<accession>A0A8X6XPH4</accession>
<evidence type="ECO:0000313" key="11">
    <source>
        <dbReference type="EMBL" id="GFY55286.1"/>
    </source>
</evidence>
<dbReference type="OrthoDB" id="6426158at2759"/>
<dbReference type="SUPFAM" id="SSF57196">
    <property type="entry name" value="EGF/Laminin"/>
    <property type="match status" value="1"/>
</dbReference>
<keyword evidence="2" id="KW-0964">Secreted</keyword>
<dbReference type="EMBL" id="BMAV01010293">
    <property type="protein sequence ID" value="GFY55286.1"/>
    <property type="molecule type" value="Genomic_DNA"/>
</dbReference>
<dbReference type="InterPro" id="IPR008211">
    <property type="entry name" value="Laminin_N"/>
</dbReference>
<organism evidence="11 12">
    <name type="scientific">Trichonephila inaurata madagascariensis</name>
    <dbReference type="NCBI Taxonomy" id="2747483"/>
    <lineage>
        <taxon>Eukaryota</taxon>
        <taxon>Metazoa</taxon>
        <taxon>Ecdysozoa</taxon>
        <taxon>Arthropoda</taxon>
        <taxon>Chelicerata</taxon>
        <taxon>Arachnida</taxon>
        <taxon>Araneae</taxon>
        <taxon>Araneomorphae</taxon>
        <taxon>Entelegynae</taxon>
        <taxon>Araneoidea</taxon>
        <taxon>Nephilidae</taxon>
        <taxon>Trichonephila</taxon>
        <taxon>Trichonephila inaurata</taxon>
    </lineage>
</organism>
<evidence type="ECO:0000256" key="4">
    <source>
        <dbReference type="ARBA" id="ARBA00022729"/>
    </source>
</evidence>
<dbReference type="GO" id="GO:0007411">
    <property type="term" value="P:axon guidance"/>
    <property type="evidence" value="ECO:0007669"/>
    <property type="project" value="TreeGrafter"/>
</dbReference>
<dbReference type="FunFam" id="2.60.120.260:FF:000017">
    <property type="entry name" value="Laminin subunit alpha 2"/>
    <property type="match status" value="1"/>
</dbReference>
<evidence type="ECO:0000256" key="3">
    <source>
        <dbReference type="ARBA" id="ARBA00022530"/>
    </source>
</evidence>
<dbReference type="Gene3D" id="2.10.25.10">
    <property type="entry name" value="Laminin"/>
    <property type="match status" value="1"/>
</dbReference>
<dbReference type="GO" id="GO:0009887">
    <property type="term" value="P:animal organ morphogenesis"/>
    <property type="evidence" value="ECO:0007669"/>
    <property type="project" value="TreeGrafter"/>
</dbReference>
<sequence length="391" mass="44246">ELTSRGLFPNVFNLAASSVITVNATCGETGPEIYCKLVEHVFRQNEYARESQEQCRACDARSPSSDKKHPIENAIDGTNQWWQSPTLQNGKQYEWVTITLDLKQVYQIAYVIVKAAISPRPGNWILERSLDGIIYKPWQYYALSDSECWEAYGIRPTIGQPHYRTDDEVICTSYYSKLDPLENGEIHTSLVNGRPGVDGPSAKLMEFTKARYVRLRLQKIRTLHADLMSLRIGGENVDPSVSRRYFYSIKDISVGGQCACSGHADTCSTDISTGRLQCKCEHNTCGENCDRCCPLYNQKPWNRGTSDNAGICEKCECYGHSDQCHYEQVVADKRLSINILGKYEGGGVCDKCKVSFYKLFLYTPHTTGINCEQCEDGYYRPSKPQRNHKNP</sequence>
<protein>
    <submittedName>
        <fullName evidence="11">Laminin subunit alpha-1</fullName>
    </submittedName>
</protein>
<dbReference type="Pfam" id="PF00053">
    <property type="entry name" value="EGF_laminin"/>
    <property type="match status" value="2"/>
</dbReference>
<feature type="non-terminal residue" evidence="11">
    <location>
        <position position="1"/>
    </location>
</feature>
<dbReference type="SMART" id="SM00180">
    <property type="entry name" value="EGF_Lam"/>
    <property type="match status" value="2"/>
</dbReference>
<gene>
    <name evidence="11" type="primary">Lama1</name>
    <name evidence="11" type="ORF">TNIN_231601</name>
</gene>